<protein>
    <submittedName>
        <fullName evidence="1">Uncharacterized protein</fullName>
    </submittedName>
</protein>
<name>A0A096AH66_9BACT</name>
<accession>A0A096AH66</accession>
<organism evidence="1 2">
    <name type="scientific">Prevotella bivia DNF00320</name>
    <dbReference type="NCBI Taxonomy" id="1401068"/>
    <lineage>
        <taxon>Bacteria</taxon>
        <taxon>Pseudomonadati</taxon>
        <taxon>Bacteroidota</taxon>
        <taxon>Bacteroidia</taxon>
        <taxon>Bacteroidales</taxon>
        <taxon>Prevotellaceae</taxon>
        <taxon>Prevotella</taxon>
    </lineage>
</organism>
<gene>
    <name evidence="1" type="ORF">HMPREF0647_00285</name>
</gene>
<evidence type="ECO:0000313" key="1">
    <source>
        <dbReference type="EMBL" id="KGF45876.1"/>
    </source>
</evidence>
<dbReference type="AlphaFoldDB" id="A0A096AH66"/>
<dbReference type="GeneID" id="78530763"/>
<proteinExistence type="predicted"/>
<dbReference type="RefSeq" id="WP_004339475.1">
    <property type="nucleotide sequence ID" value="NZ_JRNQ01000002.1"/>
</dbReference>
<sequence>MPKYIIKLAKQFLLLLLFALPFIAKAQKILVCDAVSRFPVRDVEVRVDGKLIGKTIYLGTISLPDSFKMAHFSAKGYLPEKLKRAEVLCDTVFLFPSKHSLNEVVVIGRYRINADSLSRSMPKRDMKDYGYLPNIGGGFDFATMFDKRLNRDREHTRQNREIFKKLDGKDAIERAYTEEMEKKRVLEAAIERRKANKKETSNAAH</sequence>
<evidence type="ECO:0000313" key="2">
    <source>
        <dbReference type="Proteomes" id="UP000029525"/>
    </source>
</evidence>
<dbReference type="Proteomes" id="UP000029525">
    <property type="component" value="Unassembled WGS sequence"/>
</dbReference>
<comment type="caution">
    <text evidence="1">The sequence shown here is derived from an EMBL/GenBank/DDBJ whole genome shotgun (WGS) entry which is preliminary data.</text>
</comment>
<reference evidence="1 2" key="1">
    <citation type="submission" date="2014-07" db="EMBL/GenBank/DDBJ databases">
        <authorList>
            <person name="McCorrison J."/>
            <person name="Sanka R."/>
            <person name="Torralba M."/>
            <person name="Gillis M."/>
            <person name="Haft D.H."/>
            <person name="Methe B."/>
            <person name="Sutton G."/>
            <person name="Nelson K.E."/>
        </authorList>
    </citation>
    <scope>NUCLEOTIDE SEQUENCE [LARGE SCALE GENOMIC DNA]</scope>
    <source>
        <strain evidence="1 2">DNF00320</strain>
    </source>
</reference>
<dbReference type="EMBL" id="JRNQ01000002">
    <property type="protein sequence ID" value="KGF45876.1"/>
    <property type="molecule type" value="Genomic_DNA"/>
</dbReference>